<protein>
    <submittedName>
        <fullName evidence="1">Uncharacterized protein</fullName>
    </submittedName>
</protein>
<proteinExistence type="predicted"/>
<dbReference type="EMBL" id="ML986487">
    <property type="protein sequence ID" value="KAF2278935.1"/>
    <property type="molecule type" value="Genomic_DNA"/>
</dbReference>
<evidence type="ECO:0000313" key="2">
    <source>
        <dbReference type="Proteomes" id="UP000800097"/>
    </source>
</evidence>
<sequence>MCDPRPPRAIGVLVEVLPSRPSFSLRQPLTTRAWRHCNCANDLQSLSVWPWGPRPRPFAHRINLDVEFVLGLPYSAKTLPFRNKNRLVGLLLLSGAWIRMSVWQLHRTERRRDILRQLS</sequence>
<organism evidence="1 2">
    <name type="scientific">Westerdykella ornata</name>
    <dbReference type="NCBI Taxonomy" id="318751"/>
    <lineage>
        <taxon>Eukaryota</taxon>
        <taxon>Fungi</taxon>
        <taxon>Dikarya</taxon>
        <taxon>Ascomycota</taxon>
        <taxon>Pezizomycotina</taxon>
        <taxon>Dothideomycetes</taxon>
        <taxon>Pleosporomycetidae</taxon>
        <taxon>Pleosporales</taxon>
        <taxon>Sporormiaceae</taxon>
        <taxon>Westerdykella</taxon>
    </lineage>
</organism>
<keyword evidence="2" id="KW-1185">Reference proteome</keyword>
<accession>A0A6A6JRQ8</accession>
<evidence type="ECO:0000313" key="1">
    <source>
        <dbReference type="EMBL" id="KAF2278935.1"/>
    </source>
</evidence>
<dbReference type="Proteomes" id="UP000800097">
    <property type="component" value="Unassembled WGS sequence"/>
</dbReference>
<dbReference type="AlphaFoldDB" id="A0A6A6JRQ8"/>
<reference evidence="1" key="1">
    <citation type="journal article" date="2020" name="Stud. Mycol.">
        <title>101 Dothideomycetes genomes: a test case for predicting lifestyles and emergence of pathogens.</title>
        <authorList>
            <person name="Haridas S."/>
            <person name="Albert R."/>
            <person name="Binder M."/>
            <person name="Bloem J."/>
            <person name="Labutti K."/>
            <person name="Salamov A."/>
            <person name="Andreopoulos B."/>
            <person name="Baker S."/>
            <person name="Barry K."/>
            <person name="Bills G."/>
            <person name="Bluhm B."/>
            <person name="Cannon C."/>
            <person name="Castanera R."/>
            <person name="Culley D."/>
            <person name="Daum C."/>
            <person name="Ezra D."/>
            <person name="Gonzalez J."/>
            <person name="Henrissat B."/>
            <person name="Kuo A."/>
            <person name="Liang C."/>
            <person name="Lipzen A."/>
            <person name="Lutzoni F."/>
            <person name="Magnuson J."/>
            <person name="Mondo S."/>
            <person name="Nolan M."/>
            <person name="Ohm R."/>
            <person name="Pangilinan J."/>
            <person name="Park H.-J."/>
            <person name="Ramirez L."/>
            <person name="Alfaro M."/>
            <person name="Sun H."/>
            <person name="Tritt A."/>
            <person name="Yoshinaga Y."/>
            <person name="Zwiers L.-H."/>
            <person name="Turgeon B."/>
            <person name="Goodwin S."/>
            <person name="Spatafora J."/>
            <person name="Crous P."/>
            <person name="Grigoriev I."/>
        </authorList>
    </citation>
    <scope>NUCLEOTIDE SEQUENCE</scope>
    <source>
        <strain evidence="1">CBS 379.55</strain>
    </source>
</reference>
<dbReference type="RefSeq" id="XP_033656474.1">
    <property type="nucleotide sequence ID" value="XM_033793880.1"/>
</dbReference>
<name>A0A6A6JRQ8_WESOR</name>
<dbReference type="GeneID" id="54547055"/>
<gene>
    <name evidence="1" type="ORF">EI97DRAFT_223670</name>
</gene>